<dbReference type="KEGG" id="rin:ACS15_1468"/>
<evidence type="ECO:0000313" key="1">
    <source>
        <dbReference type="EMBL" id="ANH72932.1"/>
    </source>
</evidence>
<dbReference type="EMBL" id="CP012605">
    <property type="protein sequence ID" value="ANH72932.1"/>
    <property type="molecule type" value="Genomic_DNA"/>
</dbReference>
<dbReference type="Proteomes" id="UP000077927">
    <property type="component" value="Chromosome 1"/>
</dbReference>
<evidence type="ECO:0000313" key="2">
    <source>
        <dbReference type="Proteomes" id="UP000077927"/>
    </source>
</evidence>
<dbReference type="AlphaFoldDB" id="A0AAC9FQR2"/>
<gene>
    <name evidence="1" type="ORF">ACS15_1468</name>
</gene>
<accession>A0AAC9FQR2</accession>
<name>A0AAC9FQR2_9RALS</name>
<organism evidence="1 2">
    <name type="scientific">Ralstonia insidiosa</name>
    <dbReference type="NCBI Taxonomy" id="190721"/>
    <lineage>
        <taxon>Bacteria</taxon>
        <taxon>Pseudomonadati</taxon>
        <taxon>Pseudomonadota</taxon>
        <taxon>Betaproteobacteria</taxon>
        <taxon>Burkholderiales</taxon>
        <taxon>Burkholderiaceae</taxon>
        <taxon>Ralstonia</taxon>
    </lineage>
</organism>
<reference evidence="1 2" key="1">
    <citation type="submission" date="2015-09" db="EMBL/GenBank/DDBJ databases">
        <authorList>
            <person name="Xu Y."/>
            <person name="Nagy A."/>
            <person name="Liu N.T."/>
            <person name="Nou X."/>
        </authorList>
    </citation>
    <scope>NUCLEOTIDE SEQUENCE [LARGE SCALE GENOMIC DNA]</scope>
    <source>
        <strain evidence="1 2">FC1138</strain>
    </source>
</reference>
<proteinExistence type="predicted"/>
<protein>
    <submittedName>
        <fullName evidence="1">Class II aldolase/adducin, n-terminal protein</fullName>
    </submittedName>
</protein>
<sequence>MHEQYRREHPKHPALVALERWEQPASEFRLSEQLSAARGTLALLEVVQPA</sequence>